<organism evidence="2 3">
    <name type="scientific">Pseudoalteromonas piscicida</name>
    <dbReference type="NCBI Taxonomy" id="43662"/>
    <lineage>
        <taxon>Bacteria</taxon>
        <taxon>Pseudomonadati</taxon>
        <taxon>Pseudomonadota</taxon>
        <taxon>Gammaproteobacteria</taxon>
        <taxon>Alteromonadales</taxon>
        <taxon>Pseudoalteromonadaceae</taxon>
        <taxon>Pseudoalteromonas</taxon>
    </lineage>
</organism>
<dbReference type="Proteomes" id="UP000305423">
    <property type="component" value="Unassembled WGS sequence"/>
</dbReference>
<comment type="caution">
    <text evidence="2">The sequence shown here is derived from an EMBL/GenBank/DDBJ whole genome shotgun (WGS) entry which is preliminary data.</text>
</comment>
<reference evidence="3" key="2">
    <citation type="submission" date="2019-06" db="EMBL/GenBank/DDBJ databases">
        <title>Co-occurence of chitin degradation, pigmentation and bioactivity in marine Pseudoalteromonas.</title>
        <authorList>
            <person name="Sonnenschein E.C."/>
            <person name="Bech P.K."/>
        </authorList>
    </citation>
    <scope>NUCLEOTIDE SEQUENCE [LARGE SCALE GENOMIC DNA]</scope>
    <source>
        <strain evidence="3">S1607</strain>
    </source>
</reference>
<feature type="compositionally biased region" description="Polar residues" evidence="1">
    <location>
        <begin position="1"/>
        <end position="11"/>
    </location>
</feature>
<dbReference type="GO" id="GO:0003677">
    <property type="term" value="F:DNA binding"/>
    <property type="evidence" value="ECO:0007669"/>
    <property type="project" value="UniProtKB-KW"/>
</dbReference>
<name>A0AAQ2EPB0_PSEO7</name>
<evidence type="ECO:0000256" key="1">
    <source>
        <dbReference type="SAM" id="MobiDB-lite"/>
    </source>
</evidence>
<dbReference type="AlphaFoldDB" id="A0AAQ2EPB0"/>
<evidence type="ECO:0000313" key="2">
    <source>
        <dbReference type="EMBL" id="TMN70486.1"/>
    </source>
</evidence>
<proteinExistence type="predicted"/>
<dbReference type="EMBL" id="PNEL01000210">
    <property type="protein sequence ID" value="TMN70486.1"/>
    <property type="molecule type" value="Genomic_DNA"/>
</dbReference>
<gene>
    <name evidence="2" type="ORF">CWB74_23810</name>
</gene>
<reference evidence="2 3" key="1">
    <citation type="submission" date="2017-12" db="EMBL/GenBank/DDBJ databases">
        <authorList>
            <person name="Paulsen S."/>
            <person name="Gram L.K."/>
        </authorList>
    </citation>
    <scope>NUCLEOTIDE SEQUENCE [LARGE SCALE GENOMIC DNA]</scope>
    <source>
        <strain evidence="2 3">S1607</strain>
    </source>
</reference>
<feature type="non-terminal residue" evidence="2">
    <location>
        <position position="37"/>
    </location>
</feature>
<keyword evidence="2" id="KW-0238">DNA-binding</keyword>
<accession>A0AAQ2EPB0</accession>
<protein>
    <submittedName>
        <fullName evidence="2">DNA-binding response regulator</fullName>
    </submittedName>
</protein>
<evidence type="ECO:0000313" key="3">
    <source>
        <dbReference type="Proteomes" id="UP000305423"/>
    </source>
</evidence>
<feature type="region of interest" description="Disordered" evidence="1">
    <location>
        <begin position="1"/>
        <end position="21"/>
    </location>
</feature>
<sequence length="37" mass="4315">MSSKNQPNTMTKMRVLFADDELPAREKLSHQLSLMEH</sequence>